<dbReference type="KEGG" id="luo:HHL09_17745"/>
<feature type="transmembrane region" description="Helical" evidence="1">
    <location>
        <begin position="84"/>
        <end position="108"/>
    </location>
</feature>
<dbReference type="RefSeq" id="WP_169455973.1">
    <property type="nucleotide sequence ID" value="NZ_CP051774.1"/>
</dbReference>
<evidence type="ECO:0000313" key="3">
    <source>
        <dbReference type="Proteomes" id="UP000501812"/>
    </source>
</evidence>
<feature type="transmembrane region" description="Helical" evidence="1">
    <location>
        <begin position="49"/>
        <end position="72"/>
    </location>
</feature>
<sequence>MPPPAIRLIATIFIGLPGLALWLGGLITIGLMAAALASAASSQWQEAALISIGGVLATALGSGMLIGCRLFIHGNRHHLPVSRLVIINAVALAGQIAGVIAISCLIPGGYQLLAQEGKGALLPLGVSSVSIPLSFLLHRLGFDLRLKWEREHSATLRAWKEARRSTAPSQV</sequence>
<gene>
    <name evidence="2" type="ORF">HHL09_17745</name>
</gene>
<feature type="transmembrane region" description="Helical" evidence="1">
    <location>
        <begin position="120"/>
        <end position="140"/>
    </location>
</feature>
<dbReference type="AlphaFoldDB" id="A0A858RKT4"/>
<keyword evidence="1" id="KW-0472">Membrane</keyword>
<proteinExistence type="predicted"/>
<evidence type="ECO:0000256" key="1">
    <source>
        <dbReference type="SAM" id="Phobius"/>
    </source>
</evidence>
<dbReference type="Proteomes" id="UP000501812">
    <property type="component" value="Chromosome"/>
</dbReference>
<keyword evidence="3" id="KW-1185">Reference proteome</keyword>
<accession>A0A858RKT4</accession>
<keyword evidence="1" id="KW-0812">Transmembrane</keyword>
<reference evidence="2 3" key="1">
    <citation type="submission" date="2020-04" db="EMBL/GenBank/DDBJ databases">
        <title>Luteolibacter sp. G-1-1-1 isolated from soil.</title>
        <authorList>
            <person name="Dahal R.H."/>
        </authorList>
    </citation>
    <scope>NUCLEOTIDE SEQUENCE [LARGE SCALE GENOMIC DNA]</scope>
    <source>
        <strain evidence="2 3">G-1-1-1</strain>
    </source>
</reference>
<name>A0A858RKT4_9BACT</name>
<evidence type="ECO:0000313" key="2">
    <source>
        <dbReference type="EMBL" id="QJE97547.1"/>
    </source>
</evidence>
<protein>
    <submittedName>
        <fullName evidence="2">Uncharacterized protein</fullName>
    </submittedName>
</protein>
<dbReference type="EMBL" id="CP051774">
    <property type="protein sequence ID" value="QJE97547.1"/>
    <property type="molecule type" value="Genomic_DNA"/>
</dbReference>
<keyword evidence="1" id="KW-1133">Transmembrane helix</keyword>
<organism evidence="2 3">
    <name type="scientific">Luteolibacter luteus</name>
    <dbReference type="NCBI Taxonomy" id="2728835"/>
    <lineage>
        <taxon>Bacteria</taxon>
        <taxon>Pseudomonadati</taxon>
        <taxon>Verrucomicrobiota</taxon>
        <taxon>Verrucomicrobiia</taxon>
        <taxon>Verrucomicrobiales</taxon>
        <taxon>Verrucomicrobiaceae</taxon>
        <taxon>Luteolibacter</taxon>
    </lineage>
</organism>